<dbReference type="Pfam" id="PF00753">
    <property type="entry name" value="Lactamase_B"/>
    <property type="match status" value="1"/>
</dbReference>
<keyword evidence="2" id="KW-1003">Cell membrane</keyword>
<keyword evidence="4 6" id="KW-1133">Transmembrane helix</keyword>
<feature type="transmembrane region" description="Helical" evidence="6">
    <location>
        <begin position="57"/>
        <end position="76"/>
    </location>
</feature>
<feature type="domain" description="Metallo-beta-lactamase" evidence="7">
    <location>
        <begin position="541"/>
        <end position="735"/>
    </location>
</feature>
<dbReference type="Gene3D" id="3.60.15.10">
    <property type="entry name" value="Ribonuclease Z/Hydroxyacylglutathione hydrolase-like"/>
    <property type="match status" value="1"/>
</dbReference>
<dbReference type="SUPFAM" id="SSF56281">
    <property type="entry name" value="Metallo-hydrolase/oxidoreductase"/>
    <property type="match status" value="1"/>
</dbReference>
<sequence>MLIGIYSLAFVFGAVWLLQQPVLPEIYWAIGLIPVVLAASILPRLQFRFSVWISRCLLLAVMLGAGFCWTALWAQMRLADSLPYEWEGKDIVVTGVVPEMPQFARYSMRFRFDVEQVLTPDAVVPARIQLSWYRDNRREGAALPHITAGERWQLTVRLKRPHGSANPHVLDYEARLLERNVRATGYVRAGQDNRRLEVWGSDPRYFFERKRDEIRSHFQHYLTDHPYAGVLIALVVGDQHAIPSEQWEIFTRTGTSHLMAISGSHITLVAGLVFLLAYWAWRRIGLALWLPARKFALMCGLIVAIGYALLAGFAVPVKRALFMMIIIVAAFWGNQRVRTLPVLGWVLLLVVVLDPWSVIAPGFWLSFAAVALICLVVSGRIGRSGAITGWVRIQWAITLGLFPLLLILFQQISLISPVANAVAIPVITLIIVPLALLATIPGLEFLLLVAYPFLQITMAVLQWLGELPLATWQQHAPPLWAVIAATIGVIWLLLPGGPGLGVSAGFPARWLGILAGLPLFLVSPEKPAAGELWLTVLDVGQGLSVVLRTRNHTLLYDTGPRYGDSDSGKYVVLPFLRGEGIQTLDRMIVSHADSDHSGGALSILASIKTGTLLASIAADHPIRQAVPDNRYCLAGDSWWWDEVHFEILHPLEPESLLQKHKTNELSCVLKVTTLHGSVLMPGDIDQKTEAGLLQYAGTSLASSVLIVPHHGSRSSSSEAFVRQVDPDYAIFTVGYRSRFGHPHPEIIGRYQAQGSQLQRSDHDGAVLMRFVRGTIEVDTWRKLNRRFWHDKWPAVGEVD</sequence>
<dbReference type="GO" id="GO:0030420">
    <property type="term" value="P:establishment of competence for transformation"/>
    <property type="evidence" value="ECO:0007669"/>
    <property type="project" value="InterPro"/>
</dbReference>
<evidence type="ECO:0000259" key="7">
    <source>
        <dbReference type="SMART" id="SM00849"/>
    </source>
</evidence>
<organism evidence="8 9">
    <name type="scientific">Nitrosomonas eutropha</name>
    <dbReference type="NCBI Taxonomy" id="916"/>
    <lineage>
        <taxon>Bacteria</taxon>
        <taxon>Pseudomonadati</taxon>
        <taxon>Pseudomonadota</taxon>
        <taxon>Betaproteobacteria</taxon>
        <taxon>Nitrosomonadales</taxon>
        <taxon>Nitrosomonadaceae</taxon>
        <taxon>Nitrosomonas</taxon>
    </lineage>
</organism>
<dbReference type="NCBIfam" id="TIGR00361">
    <property type="entry name" value="ComEC_Rec2"/>
    <property type="match status" value="1"/>
</dbReference>
<feature type="transmembrane region" description="Helical" evidence="6">
    <location>
        <begin position="340"/>
        <end position="357"/>
    </location>
</feature>
<keyword evidence="3 6" id="KW-0812">Transmembrane</keyword>
<evidence type="ECO:0000256" key="1">
    <source>
        <dbReference type="ARBA" id="ARBA00004651"/>
    </source>
</evidence>
<dbReference type="InterPro" id="IPR052159">
    <property type="entry name" value="Competence_DNA_uptake"/>
</dbReference>
<dbReference type="InterPro" id="IPR004477">
    <property type="entry name" value="ComEC_N"/>
</dbReference>
<feature type="transmembrane region" description="Helical" evidence="6">
    <location>
        <begin position="477"/>
        <end position="494"/>
    </location>
</feature>
<gene>
    <name evidence="8" type="ORF">SAMN05216339_102323</name>
</gene>
<dbReference type="NCBIfam" id="TIGR00360">
    <property type="entry name" value="ComEC_N-term"/>
    <property type="match status" value="1"/>
</dbReference>
<dbReference type="CDD" id="cd07731">
    <property type="entry name" value="ComA-like_MBL-fold"/>
    <property type="match status" value="1"/>
</dbReference>
<dbReference type="GO" id="GO:0005886">
    <property type="term" value="C:plasma membrane"/>
    <property type="evidence" value="ECO:0007669"/>
    <property type="project" value="UniProtKB-SubCell"/>
</dbReference>
<dbReference type="OrthoDB" id="9761531at2"/>
<keyword evidence="5 6" id="KW-0472">Membrane</keyword>
<dbReference type="PANTHER" id="PTHR30619:SF1">
    <property type="entry name" value="RECOMBINATION PROTEIN 2"/>
    <property type="match status" value="1"/>
</dbReference>
<accession>A0A1I7GA60</accession>
<protein>
    <submittedName>
        <fullName evidence="8">Competence protein ComEC</fullName>
    </submittedName>
</protein>
<feature type="transmembrane region" description="Helical" evidence="6">
    <location>
        <begin position="418"/>
        <end position="438"/>
    </location>
</feature>
<dbReference type="EMBL" id="FPBL01000002">
    <property type="protein sequence ID" value="SFU45312.1"/>
    <property type="molecule type" value="Genomic_DNA"/>
</dbReference>
<proteinExistence type="predicted"/>
<comment type="subcellular location">
    <subcellularLocation>
        <location evidence="1">Cell membrane</location>
        <topology evidence="1">Multi-pass membrane protein</topology>
    </subcellularLocation>
</comment>
<feature type="transmembrane region" description="Helical" evidence="6">
    <location>
        <begin position="363"/>
        <end position="381"/>
    </location>
</feature>
<dbReference type="AlphaFoldDB" id="A0A1I7GA60"/>
<name>A0A1I7GA60_9PROT</name>
<dbReference type="RefSeq" id="WP_074927355.1">
    <property type="nucleotide sequence ID" value="NZ_FPBL01000002.1"/>
</dbReference>
<dbReference type="SMART" id="SM00849">
    <property type="entry name" value="Lactamase_B"/>
    <property type="match status" value="1"/>
</dbReference>
<evidence type="ECO:0000256" key="6">
    <source>
        <dbReference type="SAM" id="Phobius"/>
    </source>
</evidence>
<dbReference type="Pfam" id="PF03772">
    <property type="entry name" value="Competence"/>
    <property type="match status" value="1"/>
</dbReference>
<evidence type="ECO:0000256" key="4">
    <source>
        <dbReference type="ARBA" id="ARBA00022989"/>
    </source>
</evidence>
<evidence type="ECO:0000256" key="2">
    <source>
        <dbReference type="ARBA" id="ARBA00022475"/>
    </source>
</evidence>
<dbReference type="InterPro" id="IPR035681">
    <property type="entry name" value="ComA-like_MBL"/>
</dbReference>
<evidence type="ECO:0000256" key="3">
    <source>
        <dbReference type="ARBA" id="ARBA00022692"/>
    </source>
</evidence>
<feature type="transmembrane region" description="Helical" evidence="6">
    <location>
        <begin position="292"/>
        <end position="310"/>
    </location>
</feature>
<evidence type="ECO:0000313" key="8">
    <source>
        <dbReference type="EMBL" id="SFU45312.1"/>
    </source>
</evidence>
<evidence type="ECO:0000256" key="5">
    <source>
        <dbReference type="ARBA" id="ARBA00023136"/>
    </source>
</evidence>
<dbReference type="Proteomes" id="UP000183926">
    <property type="component" value="Unassembled WGS sequence"/>
</dbReference>
<dbReference type="InterPro" id="IPR036866">
    <property type="entry name" value="RibonucZ/Hydroxyglut_hydro"/>
</dbReference>
<feature type="transmembrane region" description="Helical" evidence="6">
    <location>
        <begin position="258"/>
        <end position="280"/>
    </location>
</feature>
<feature type="transmembrane region" description="Helical" evidence="6">
    <location>
        <begin position="445"/>
        <end position="465"/>
    </location>
</feature>
<feature type="transmembrane region" description="Helical" evidence="6">
    <location>
        <begin position="393"/>
        <end position="412"/>
    </location>
</feature>
<dbReference type="InterPro" id="IPR001279">
    <property type="entry name" value="Metallo-B-lactamas"/>
</dbReference>
<dbReference type="InterPro" id="IPR004797">
    <property type="entry name" value="Competence_ComEC/Rec2"/>
</dbReference>
<evidence type="ECO:0000313" key="9">
    <source>
        <dbReference type="Proteomes" id="UP000183926"/>
    </source>
</evidence>
<dbReference type="PANTHER" id="PTHR30619">
    <property type="entry name" value="DNA INTERNALIZATION/COMPETENCE PROTEIN COMEC/REC2"/>
    <property type="match status" value="1"/>
</dbReference>
<dbReference type="Pfam" id="PF13567">
    <property type="entry name" value="DUF4131"/>
    <property type="match status" value="1"/>
</dbReference>
<reference evidence="8 9" key="1">
    <citation type="submission" date="2016-10" db="EMBL/GenBank/DDBJ databases">
        <authorList>
            <person name="de Groot N.N."/>
        </authorList>
    </citation>
    <scope>NUCLEOTIDE SEQUENCE [LARGE SCALE GENOMIC DNA]</scope>
    <source>
        <strain evidence="8 9">Nm24</strain>
    </source>
</reference>
<dbReference type="InterPro" id="IPR025405">
    <property type="entry name" value="DUF4131"/>
</dbReference>